<dbReference type="RefSeq" id="WP_248909478.1">
    <property type="nucleotide sequence ID" value="NZ_CP109979.1"/>
</dbReference>
<evidence type="ECO:0000259" key="2">
    <source>
        <dbReference type="PROSITE" id="PS50975"/>
    </source>
</evidence>
<evidence type="ECO:0000256" key="1">
    <source>
        <dbReference type="PROSITE-ProRule" id="PRU00409"/>
    </source>
</evidence>
<gene>
    <name evidence="3" type="ORF">ACFQL7_18560</name>
</gene>
<accession>A0ABD5YY85</accession>
<keyword evidence="3" id="KW-0436">Ligase</keyword>
<dbReference type="GO" id="GO:0005524">
    <property type="term" value="F:ATP binding"/>
    <property type="evidence" value="ECO:0007669"/>
    <property type="project" value="UniProtKB-UniRule"/>
</dbReference>
<keyword evidence="4" id="KW-1185">Reference proteome</keyword>
<keyword evidence="1" id="KW-0547">Nucleotide-binding</keyword>
<reference evidence="3 4" key="1">
    <citation type="journal article" date="2019" name="Int. J. Syst. Evol. Microbiol.">
        <title>The Global Catalogue of Microorganisms (GCM) 10K type strain sequencing project: providing services to taxonomists for standard genome sequencing and annotation.</title>
        <authorList>
            <consortium name="The Broad Institute Genomics Platform"/>
            <consortium name="The Broad Institute Genome Sequencing Center for Infectious Disease"/>
            <person name="Wu L."/>
            <person name="Ma J."/>
        </authorList>
    </citation>
    <scope>NUCLEOTIDE SEQUENCE [LARGE SCALE GENOMIC DNA]</scope>
    <source>
        <strain evidence="3 4">RDMS1</strain>
    </source>
</reference>
<dbReference type="InterPro" id="IPR013651">
    <property type="entry name" value="ATP-grasp_RimK-type"/>
</dbReference>
<protein>
    <submittedName>
        <fullName evidence="3">RimK family alpha-L-glutamate ligase</fullName>
    </submittedName>
</protein>
<evidence type="ECO:0000313" key="4">
    <source>
        <dbReference type="Proteomes" id="UP001596417"/>
    </source>
</evidence>
<dbReference type="Gene3D" id="3.30.470.20">
    <property type="entry name" value="ATP-grasp fold, B domain"/>
    <property type="match status" value="1"/>
</dbReference>
<sequence>MLRLAVTTAAQTYERIREPLEAREIAVDYVQADERTVDLSADESESFDVGFVYPSRLPEGGVVDALLDVPWVNDREAILRSRHKAETLARLGRAGVPTPETVMVSNPIDQTDARGVFERFEPPVVIKPNSTTRGTGITKVSDLDSFLGTIDYLELVHGYPTTADKSYLVQEYLPDARDYRAMIIDGQYAGAVERRLPDDTGRWKHNVHRGAQATSVSLPSEYRRIAEQTAAALNIPYLGVDLLVSEDRALVTETNARPTVDDEAKYEPSFYDELAQLIRDQA</sequence>
<dbReference type="Gene3D" id="3.30.1490.20">
    <property type="entry name" value="ATP-grasp fold, A domain"/>
    <property type="match status" value="1"/>
</dbReference>
<dbReference type="EMBL" id="JBHTAX010000001">
    <property type="protein sequence ID" value="MFC7191595.1"/>
    <property type="molecule type" value="Genomic_DNA"/>
</dbReference>
<evidence type="ECO:0000313" key="3">
    <source>
        <dbReference type="EMBL" id="MFC7191595.1"/>
    </source>
</evidence>
<dbReference type="InterPro" id="IPR013815">
    <property type="entry name" value="ATP_grasp_subdomain_1"/>
</dbReference>
<dbReference type="SUPFAM" id="SSF56059">
    <property type="entry name" value="Glutathione synthetase ATP-binding domain-like"/>
    <property type="match status" value="1"/>
</dbReference>
<proteinExistence type="predicted"/>
<name>A0ABD5YY85_9EURY</name>
<organism evidence="3 4">
    <name type="scientific">Halocatena marina</name>
    <dbReference type="NCBI Taxonomy" id="2934937"/>
    <lineage>
        <taxon>Archaea</taxon>
        <taxon>Methanobacteriati</taxon>
        <taxon>Methanobacteriota</taxon>
        <taxon>Stenosarchaea group</taxon>
        <taxon>Halobacteria</taxon>
        <taxon>Halobacteriales</taxon>
        <taxon>Natronomonadaceae</taxon>
        <taxon>Halocatena</taxon>
    </lineage>
</organism>
<dbReference type="AlphaFoldDB" id="A0ABD5YY85"/>
<comment type="caution">
    <text evidence="3">The sequence shown here is derived from an EMBL/GenBank/DDBJ whole genome shotgun (WGS) entry which is preliminary data.</text>
</comment>
<keyword evidence="1" id="KW-0067">ATP-binding</keyword>
<dbReference type="Pfam" id="PF08443">
    <property type="entry name" value="RimK"/>
    <property type="match status" value="1"/>
</dbReference>
<dbReference type="GO" id="GO:0016874">
    <property type="term" value="F:ligase activity"/>
    <property type="evidence" value="ECO:0007669"/>
    <property type="project" value="UniProtKB-KW"/>
</dbReference>
<feature type="domain" description="ATP-grasp" evidence="2">
    <location>
        <begin position="88"/>
        <end position="282"/>
    </location>
</feature>
<dbReference type="GeneID" id="76201347"/>
<dbReference type="PANTHER" id="PTHR21621:SF0">
    <property type="entry name" value="BETA-CITRYLGLUTAMATE SYNTHASE B-RELATED"/>
    <property type="match status" value="1"/>
</dbReference>
<dbReference type="PANTHER" id="PTHR21621">
    <property type="entry name" value="RIBOSOMAL PROTEIN S6 MODIFICATION PROTEIN"/>
    <property type="match status" value="1"/>
</dbReference>
<dbReference type="InterPro" id="IPR011761">
    <property type="entry name" value="ATP-grasp"/>
</dbReference>
<dbReference type="Proteomes" id="UP001596417">
    <property type="component" value="Unassembled WGS sequence"/>
</dbReference>
<dbReference type="PROSITE" id="PS50975">
    <property type="entry name" value="ATP_GRASP"/>
    <property type="match status" value="1"/>
</dbReference>